<dbReference type="AlphaFoldDB" id="A0A4S4DBK6"/>
<sequence>MSSPHSLSLSRTHQTPLSMSHFEPKMSVQSPLSGDGEAENNVKTREGEGKKPKKVPLMKLFAFANAFDYFLMLVGSIGACIHGASVPVFFIFFGKLINIIGMAYLFPAAASHRVAKYSMDFVYLSVVILFSSWTGERQAAKMRMEYLRSMLNQDISAFDTDASSTGEVISAITSDIIVVQDAISEKDRVTTLILVLSLLPALVLTCSDLSEFNVLDYGAVGDGMANDTLAFVEAWNKTCNAESEDASMVVPEGMTFLVYPMAFVGPCNPTYITFLVEEFEFCDNF</sequence>
<evidence type="ECO:0000256" key="5">
    <source>
        <dbReference type="SAM" id="MobiDB-lite"/>
    </source>
</evidence>
<dbReference type="InterPro" id="IPR012334">
    <property type="entry name" value="Pectin_lyas_fold"/>
</dbReference>
<feature type="compositionally biased region" description="Basic and acidic residues" evidence="5">
    <location>
        <begin position="40"/>
        <end position="50"/>
    </location>
</feature>
<evidence type="ECO:0000256" key="1">
    <source>
        <dbReference type="ARBA" id="ARBA00004141"/>
    </source>
</evidence>
<dbReference type="STRING" id="542762.A0A4S4DBK6"/>
<evidence type="ECO:0000259" key="7">
    <source>
        <dbReference type="PROSITE" id="PS50929"/>
    </source>
</evidence>
<dbReference type="Pfam" id="PF00664">
    <property type="entry name" value="ABC_membrane"/>
    <property type="match status" value="1"/>
</dbReference>
<dbReference type="Gene3D" id="1.20.1560.10">
    <property type="entry name" value="ABC transporter type 1, transmembrane domain"/>
    <property type="match status" value="1"/>
</dbReference>
<dbReference type="PROSITE" id="PS50929">
    <property type="entry name" value="ABC_TM1F"/>
    <property type="match status" value="1"/>
</dbReference>
<evidence type="ECO:0000256" key="6">
    <source>
        <dbReference type="SAM" id="Phobius"/>
    </source>
</evidence>
<dbReference type="PANTHER" id="PTHR24222">
    <property type="entry name" value="ABC TRANSPORTER B FAMILY"/>
    <property type="match status" value="1"/>
</dbReference>
<keyword evidence="2 6" id="KW-0812">Transmembrane</keyword>
<dbReference type="InterPro" id="IPR011050">
    <property type="entry name" value="Pectin_lyase_fold/virulence"/>
</dbReference>
<dbReference type="GO" id="GO:0005886">
    <property type="term" value="C:plasma membrane"/>
    <property type="evidence" value="ECO:0007669"/>
    <property type="project" value="TreeGrafter"/>
</dbReference>
<dbReference type="GO" id="GO:0005524">
    <property type="term" value="F:ATP binding"/>
    <property type="evidence" value="ECO:0007669"/>
    <property type="project" value="InterPro"/>
</dbReference>
<evidence type="ECO:0000313" key="8">
    <source>
        <dbReference type="EMBL" id="THF99947.1"/>
    </source>
</evidence>
<keyword evidence="4 6" id="KW-0472">Membrane</keyword>
<protein>
    <recommendedName>
        <fullName evidence="7">ABC transmembrane type-1 domain-containing protein</fullName>
    </recommendedName>
</protein>
<evidence type="ECO:0000256" key="4">
    <source>
        <dbReference type="ARBA" id="ARBA00023136"/>
    </source>
</evidence>
<keyword evidence="3 6" id="KW-1133">Transmembrane helix</keyword>
<dbReference type="SUPFAM" id="SSF90123">
    <property type="entry name" value="ABC transporter transmembrane region"/>
    <property type="match status" value="1"/>
</dbReference>
<dbReference type="InterPro" id="IPR011527">
    <property type="entry name" value="ABC1_TM_dom"/>
</dbReference>
<dbReference type="Gene3D" id="2.160.20.10">
    <property type="entry name" value="Single-stranded right-handed beta-helix, Pectin lyase-like"/>
    <property type="match status" value="1"/>
</dbReference>
<dbReference type="EMBL" id="SDRB02011820">
    <property type="protein sequence ID" value="THF99947.1"/>
    <property type="molecule type" value="Genomic_DNA"/>
</dbReference>
<dbReference type="InterPro" id="IPR036640">
    <property type="entry name" value="ABC1_TM_sf"/>
</dbReference>
<evidence type="ECO:0000256" key="2">
    <source>
        <dbReference type="ARBA" id="ARBA00022692"/>
    </source>
</evidence>
<feature type="transmembrane region" description="Helical" evidence="6">
    <location>
        <begin position="90"/>
        <end position="110"/>
    </location>
</feature>
<dbReference type="SUPFAM" id="SSF51126">
    <property type="entry name" value="Pectin lyase-like"/>
    <property type="match status" value="1"/>
</dbReference>
<feature type="transmembrane region" description="Helical" evidence="6">
    <location>
        <begin position="60"/>
        <end position="84"/>
    </location>
</feature>
<accession>A0A4S4DBK6</accession>
<name>A0A4S4DBK6_CAMSN</name>
<dbReference type="PANTHER" id="PTHR24222:SF62">
    <property type="entry name" value="ABC TRANSPORTER B FAMILY MEMBER 2"/>
    <property type="match status" value="1"/>
</dbReference>
<dbReference type="InterPro" id="IPR039421">
    <property type="entry name" value="Type_1_exporter"/>
</dbReference>
<feature type="domain" description="ABC transmembrane type-1" evidence="7">
    <location>
        <begin position="73"/>
        <end position="185"/>
    </location>
</feature>
<gene>
    <name evidence="8" type="ORF">TEA_002187</name>
</gene>
<feature type="transmembrane region" description="Helical" evidence="6">
    <location>
        <begin position="117"/>
        <end position="135"/>
    </location>
</feature>
<keyword evidence="9" id="KW-1185">Reference proteome</keyword>
<comment type="subcellular location">
    <subcellularLocation>
        <location evidence="1">Membrane</location>
        <topology evidence="1">Multi-pass membrane protein</topology>
    </subcellularLocation>
</comment>
<reference evidence="8 9" key="1">
    <citation type="journal article" date="2018" name="Proc. Natl. Acad. Sci. U.S.A.">
        <title>Draft genome sequence of Camellia sinensis var. sinensis provides insights into the evolution of the tea genome and tea quality.</title>
        <authorList>
            <person name="Wei C."/>
            <person name="Yang H."/>
            <person name="Wang S."/>
            <person name="Zhao J."/>
            <person name="Liu C."/>
            <person name="Gao L."/>
            <person name="Xia E."/>
            <person name="Lu Y."/>
            <person name="Tai Y."/>
            <person name="She G."/>
            <person name="Sun J."/>
            <person name="Cao H."/>
            <person name="Tong W."/>
            <person name="Gao Q."/>
            <person name="Li Y."/>
            <person name="Deng W."/>
            <person name="Jiang X."/>
            <person name="Wang W."/>
            <person name="Chen Q."/>
            <person name="Zhang S."/>
            <person name="Li H."/>
            <person name="Wu J."/>
            <person name="Wang P."/>
            <person name="Li P."/>
            <person name="Shi C."/>
            <person name="Zheng F."/>
            <person name="Jian J."/>
            <person name="Huang B."/>
            <person name="Shan D."/>
            <person name="Shi M."/>
            <person name="Fang C."/>
            <person name="Yue Y."/>
            <person name="Li F."/>
            <person name="Li D."/>
            <person name="Wei S."/>
            <person name="Han B."/>
            <person name="Jiang C."/>
            <person name="Yin Y."/>
            <person name="Xia T."/>
            <person name="Zhang Z."/>
            <person name="Bennetzen J.L."/>
            <person name="Zhao S."/>
            <person name="Wan X."/>
        </authorList>
    </citation>
    <scope>NUCLEOTIDE SEQUENCE [LARGE SCALE GENOMIC DNA]</scope>
    <source>
        <strain evidence="9">cv. Shuchazao</strain>
        <tissue evidence="8">Leaf</tissue>
    </source>
</reference>
<evidence type="ECO:0000256" key="3">
    <source>
        <dbReference type="ARBA" id="ARBA00022989"/>
    </source>
</evidence>
<dbReference type="Proteomes" id="UP000306102">
    <property type="component" value="Unassembled WGS sequence"/>
</dbReference>
<comment type="caution">
    <text evidence="8">The sequence shown here is derived from an EMBL/GenBank/DDBJ whole genome shotgun (WGS) entry which is preliminary data.</text>
</comment>
<evidence type="ECO:0000313" key="9">
    <source>
        <dbReference type="Proteomes" id="UP000306102"/>
    </source>
</evidence>
<feature type="region of interest" description="Disordered" evidence="5">
    <location>
        <begin position="25"/>
        <end position="50"/>
    </location>
</feature>
<dbReference type="GO" id="GO:0140359">
    <property type="term" value="F:ABC-type transporter activity"/>
    <property type="evidence" value="ECO:0007669"/>
    <property type="project" value="InterPro"/>
</dbReference>
<proteinExistence type="predicted"/>
<organism evidence="8 9">
    <name type="scientific">Camellia sinensis var. sinensis</name>
    <name type="common">China tea</name>
    <dbReference type="NCBI Taxonomy" id="542762"/>
    <lineage>
        <taxon>Eukaryota</taxon>
        <taxon>Viridiplantae</taxon>
        <taxon>Streptophyta</taxon>
        <taxon>Embryophyta</taxon>
        <taxon>Tracheophyta</taxon>
        <taxon>Spermatophyta</taxon>
        <taxon>Magnoliopsida</taxon>
        <taxon>eudicotyledons</taxon>
        <taxon>Gunneridae</taxon>
        <taxon>Pentapetalae</taxon>
        <taxon>asterids</taxon>
        <taxon>Ericales</taxon>
        <taxon>Theaceae</taxon>
        <taxon>Camellia</taxon>
    </lineage>
</organism>